<name>A0A937W753_UNCTE</name>
<sequence>MPEGGVSVTYHTALSKPEGLEAQASSPLYVHAEVWPPLPRQHAWGRPAQGLRAVGIQGFRWLQFPVLLMR</sequence>
<evidence type="ECO:0000313" key="2">
    <source>
        <dbReference type="Proteomes" id="UP000712673"/>
    </source>
</evidence>
<feature type="non-terminal residue" evidence="1">
    <location>
        <position position="70"/>
    </location>
</feature>
<comment type="caution">
    <text evidence="1">The sequence shown here is derived from an EMBL/GenBank/DDBJ whole genome shotgun (WGS) entry which is preliminary data.</text>
</comment>
<dbReference type="Proteomes" id="UP000712673">
    <property type="component" value="Unassembled WGS sequence"/>
</dbReference>
<protein>
    <submittedName>
        <fullName evidence="1">Uncharacterized protein</fullName>
    </submittedName>
</protein>
<dbReference type="AlphaFoldDB" id="A0A937W753"/>
<evidence type="ECO:0000313" key="1">
    <source>
        <dbReference type="EMBL" id="MBM3226256.1"/>
    </source>
</evidence>
<gene>
    <name evidence="1" type="ORF">FJZ47_21030</name>
</gene>
<reference evidence="1" key="1">
    <citation type="submission" date="2019-03" db="EMBL/GenBank/DDBJ databases">
        <title>Lake Tanganyika Metagenome-Assembled Genomes (MAGs).</title>
        <authorList>
            <person name="Tran P."/>
        </authorList>
    </citation>
    <scope>NUCLEOTIDE SEQUENCE</scope>
    <source>
        <strain evidence="1">K_DeepCast_65m_m2_066</strain>
    </source>
</reference>
<organism evidence="1 2">
    <name type="scientific">Tectimicrobiota bacterium</name>
    <dbReference type="NCBI Taxonomy" id="2528274"/>
    <lineage>
        <taxon>Bacteria</taxon>
        <taxon>Pseudomonadati</taxon>
        <taxon>Nitrospinota/Tectimicrobiota group</taxon>
        <taxon>Candidatus Tectimicrobiota</taxon>
    </lineage>
</organism>
<proteinExistence type="predicted"/>
<accession>A0A937W753</accession>
<dbReference type="EMBL" id="VGLS01000843">
    <property type="protein sequence ID" value="MBM3226256.1"/>
    <property type="molecule type" value="Genomic_DNA"/>
</dbReference>